<evidence type="ECO:0000256" key="1">
    <source>
        <dbReference type="SAM" id="Phobius"/>
    </source>
</evidence>
<dbReference type="EMBL" id="MABE01000752">
    <property type="protein sequence ID" value="OUS33322.1"/>
    <property type="molecule type" value="Genomic_DNA"/>
</dbReference>
<keyword evidence="1" id="KW-0812">Transmembrane</keyword>
<dbReference type="Proteomes" id="UP000227088">
    <property type="component" value="Unassembled WGS sequence"/>
</dbReference>
<keyword evidence="1" id="KW-0472">Membrane</keyword>
<feature type="transmembrane region" description="Helical" evidence="1">
    <location>
        <begin position="21"/>
        <end position="40"/>
    </location>
</feature>
<evidence type="ECO:0008006" key="4">
    <source>
        <dbReference type="Google" id="ProtNLM"/>
    </source>
</evidence>
<reference evidence="3" key="1">
    <citation type="journal article" date="2017" name="Proc. Natl. Acad. Sci. U.S.A.">
        <title>Simulation of Deepwater Horizon oil plume reveals substrate specialization within a complex community of hydrocarbon degraders.</title>
        <authorList>
            <person name="Hu P."/>
            <person name="Dubinsky E.A."/>
            <person name="Probst A.J."/>
            <person name="Wang J."/>
            <person name="Sieber C.M.K."/>
            <person name="Tom L.M."/>
            <person name="Gardinali P."/>
            <person name="Banfield J.F."/>
            <person name="Atlas R.M."/>
            <person name="Andersen G.L."/>
        </authorList>
    </citation>
    <scope>NUCLEOTIDE SEQUENCE [LARGE SCALE GENOMIC DNA]</scope>
</reference>
<accession>A0A1Y5HDX9</accession>
<feature type="transmembrane region" description="Helical" evidence="1">
    <location>
        <begin position="83"/>
        <end position="101"/>
    </location>
</feature>
<keyword evidence="1" id="KW-1133">Transmembrane helix</keyword>
<feature type="transmembrane region" description="Helical" evidence="1">
    <location>
        <begin position="52"/>
        <end position="71"/>
    </location>
</feature>
<dbReference type="AlphaFoldDB" id="A0A1Y5HDX9"/>
<evidence type="ECO:0000313" key="3">
    <source>
        <dbReference type="Proteomes" id="UP000227088"/>
    </source>
</evidence>
<evidence type="ECO:0000313" key="2">
    <source>
        <dbReference type="EMBL" id="OUS33322.1"/>
    </source>
</evidence>
<sequence>MFLKKELTEYNRYQAFAVHMAISLVIFFILLFFITQHWYPGILFDTGNGWKAIAMIVGIDLILGPLLTLIVFNHNKSSLKFDLSVIALIQTAALIYGTWTIHQTRPIALAFINSSFITIFANSTLSDALEDKIENNNSNQLYYLFNDEQPSSELNVEQFKPYSDYALTVTSLVSPYIDTNPNNEEQILVRLDPLTSNTRFIIINKQDGLILEYAKK</sequence>
<gene>
    <name evidence="2" type="ORF">A9R00_13135</name>
</gene>
<name>A0A1Y5HDX9_OLEAN</name>
<proteinExistence type="predicted"/>
<organism evidence="2 3">
    <name type="scientific">Oleispira antarctica</name>
    <dbReference type="NCBI Taxonomy" id="188908"/>
    <lineage>
        <taxon>Bacteria</taxon>
        <taxon>Pseudomonadati</taxon>
        <taxon>Pseudomonadota</taxon>
        <taxon>Gammaproteobacteria</taxon>
        <taxon>Oceanospirillales</taxon>
        <taxon>Oceanospirillaceae</taxon>
        <taxon>Oleispira</taxon>
    </lineage>
</organism>
<protein>
    <recommendedName>
        <fullName evidence="4">Fimbrial assembly protein</fullName>
    </recommendedName>
</protein>
<comment type="caution">
    <text evidence="2">The sequence shown here is derived from an EMBL/GenBank/DDBJ whole genome shotgun (WGS) entry which is preliminary data.</text>
</comment>